<dbReference type="AlphaFoldDB" id="A0AAV9JFB1"/>
<reference evidence="2 3" key="1">
    <citation type="submission" date="2021-11" db="EMBL/GenBank/DDBJ databases">
        <title>Black yeast isolated from Biological Soil Crust.</title>
        <authorList>
            <person name="Kurbessoian T."/>
        </authorList>
    </citation>
    <scope>NUCLEOTIDE SEQUENCE [LARGE SCALE GENOMIC DNA]</scope>
    <source>
        <strain evidence="2 3">CCFEE 5522</strain>
    </source>
</reference>
<comment type="caution">
    <text evidence="2">The sequence shown here is derived from an EMBL/GenBank/DDBJ whole genome shotgun (WGS) entry which is preliminary data.</text>
</comment>
<evidence type="ECO:0008006" key="4">
    <source>
        <dbReference type="Google" id="ProtNLM"/>
    </source>
</evidence>
<evidence type="ECO:0000313" key="2">
    <source>
        <dbReference type="EMBL" id="KAK4543449.1"/>
    </source>
</evidence>
<accession>A0AAV9JFB1</accession>
<name>A0AAV9JFB1_9PEZI</name>
<sequence length="581" mass="64530">MLEHEHTIDRQPSRTSPDASYLQDVLRLPAGKTEEQMDAELRADAKVLGVDTDALAQHEPRAPLASAFSSGRPRRSQESVTSKGSRSTGLVSSCSDTSREQPYQSSRGWSRASLSFRDYDAFLARGLANGRQSMSFSPPSTPSQSTLSLPLSSPESSPRRHFRRIRGLSMLRSSRGGSSNSLNDTCPHCPQDMPSQRRAVHKLPCGHRLCTQALRNTIKAATESAKGAIPSCCGIPLPGKLVEHVMTQAEQGALLGKLDQWDEAASVAPSVTSERRASTTSRRQDALSSDSRTVLDEPKAAPLAAKLQHDLDRVMERSDFKALRQEQAEQRDRFLIWVQKRRAEVEAHHEQLPPELKSRHEAAVEEMLEAHNAATSEAEDKQVKAEADMRQAQSQEGRDNATALKHMEAYCAGIYRTGEPHNRTITEQDLAELEKTRRIRDQMDAKHESAINVLRGEQGRRMKLRCQRQDREVLDLRKTQIKEELDLELKCAQELHQLDDGAAEKKRCTRLRWQIQNAMLVKQYESEAGVLVRGRLPSVEWLPDNAFDSAAVPGATSLEHLESGKAGISTGFAMRGTACSG</sequence>
<evidence type="ECO:0000313" key="3">
    <source>
        <dbReference type="Proteomes" id="UP001324427"/>
    </source>
</evidence>
<feature type="region of interest" description="Disordered" evidence="1">
    <location>
        <begin position="267"/>
        <end position="300"/>
    </location>
</feature>
<feature type="compositionally biased region" description="Basic and acidic residues" evidence="1">
    <location>
        <begin position="1"/>
        <end position="12"/>
    </location>
</feature>
<evidence type="ECO:0000256" key="1">
    <source>
        <dbReference type="SAM" id="MobiDB-lite"/>
    </source>
</evidence>
<protein>
    <recommendedName>
        <fullName evidence="4">RING-type domain-containing protein</fullName>
    </recommendedName>
</protein>
<gene>
    <name evidence="2" type="ORF">LTR36_005592</name>
</gene>
<feature type="compositionally biased region" description="Low complexity" evidence="1">
    <location>
        <begin position="133"/>
        <end position="156"/>
    </location>
</feature>
<feature type="compositionally biased region" description="Basic and acidic residues" evidence="1">
    <location>
        <begin position="378"/>
        <end position="389"/>
    </location>
</feature>
<feature type="region of interest" description="Disordered" evidence="1">
    <location>
        <begin position="1"/>
        <end position="23"/>
    </location>
</feature>
<organism evidence="2 3">
    <name type="scientific">Oleoguttula mirabilis</name>
    <dbReference type="NCBI Taxonomy" id="1507867"/>
    <lineage>
        <taxon>Eukaryota</taxon>
        <taxon>Fungi</taxon>
        <taxon>Dikarya</taxon>
        <taxon>Ascomycota</taxon>
        <taxon>Pezizomycotina</taxon>
        <taxon>Dothideomycetes</taxon>
        <taxon>Dothideomycetidae</taxon>
        <taxon>Mycosphaerellales</taxon>
        <taxon>Teratosphaeriaceae</taxon>
        <taxon>Oleoguttula</taxon>
    </lineage>
</organism>
<feature type="compositionally biased region" description="Polar residues" evidence="1">
    <location>
        <begin position="78"/>
        <end position="108"/>
    </location>
</feature>
<proteinExistence type="predicted"/>
<dbReference type="EMBL" id="JAVFHQ010000032">
    <property type="protein sequence ID" value="KAK4543449.1"/>
    <property type="molecule type" value="Genomic_DNA"/>
</dbReference>
<dbReference type="Proteomes" id="UP001324427">
    <property type="component" value="Unassembled WGS sequence"/>
</dbReference>
<keyword evidence="3" id="KW-1185">Reference proteome</keyword>
<feature type="region of interest" description="Disordered" evidence="1">
    <location>
        <begin position="54"/>
        <end position="109"/>
    </location>
</feature>
<feature type="region of interest" description="Disordered" evidence="1">
    <location>
        <begin position="372"/>
        <end position="399"/>
    </location>
</feature>
<feature type="compositionally biased region" description="Basic and acidic residues" evidence="1">
    <location>
        <begin position="273"/>
        <end position="285"/>
    </location>
</feature>
<feature type="region of interest" description="Disordered" evidence="1">
    <location>
        <begin position="133"/>
        <end position="161"/>
    </location>
</feature>